<comment type="caution">
    <text evidence="1">The sequence shown here is derived from an EMBL/GenBank/DDBJ whole genome shotgun (WGS) entry which is preliminary data.</text>
</comment>
<dbReference type="Proteomes" id="UP000828941">
    <property type="component" value="Chromosome 4"/>
</dbReference>
<dbReference type="EMBL" id="CM039429">
    <property type="protein sequence ID" value="KAI4346915.1"/>
    <property type="molecule type" value="Genomic_DNA"/>
</dbReference>
<evidence type="ECO:0000313" key="1">
    <source>
        <dbReference type="EMBL" id="KAI4346915.1"/>
    </source>
</evidence>
<gene>
    <name evidence="1" type="ORF">L6164_007778</name>
</gene>
<keyword evidence="2" id="KW-1185">Reference proteome</keyword>
<proteinExistence type="predicted"/>
<accession>A0ACB9PDU4</accession>
<organism evidence="1 2">
    <name type="scientific">Bauhinia variegata</name>
    <name type="common">Purple orchid tree</name>
    <name type="synonym">Phanera variegata</name>
    <dbReference type="NCBI Taxonomy" id="167791"/>
    <lineage>
        <taxon>Eukaryota</taxon>
        <taxon>Viridiplantae</taxon>
        <taxon>Streptophyta</taxon>
        <taxon>Embryophyta</taxon>
        <taxon>Tracheophyta</taxon>
        <taxon>Spermatophyta</taxon>
        <taxon>Magnoliopsida</taxon>
        <taxon>eudicotyledons</taxon>
        <taxon>Gunneridae</taxon>
        <taxon>Pentapetalae</taxon>
        <taxon>rosids</taxon>
        <taxon>fabids</taxon>
        <taxon>Fabales</taxon>
        <taxon>Fabaceae</taxon>
        <taxon>Cercidoideae</taxon>
        <taxon>Cercideae</taxon>
        <taxon>Bauhiniinae</taxon>
        <taxon>Bauhinia</taxon>
    </lineage>
</organism>
<protein>
    <submittedName>
        <fullName evidence="1">Uncharacterized protein</fullName>
    </submittedName>
</protein>
<sequence>MWASMYARETGKTPQDLYPRIANNIEELRGFFSWDELKHAHNYNKKDLAWMLFVGGCSVLQILEKANLSKPEDLNVKVDKLVIVERDLLLLENQLPYRLLELLCEDVSKLKICMHFFCKLQNMFTVSESPHSLLSRELEHEIMILMFSSPPA</sequence>
<evidence type="ECO:0000313" key="2">
    <source>
        <dbReference type="Proteomes" id="UP000828941"/>
    </source>
</evidence>
<reference evidence="1 2" key="1">
    <citation type="journal article" date="2022" name="DNA Res.">
        <title>Chromosomal-level genome assembly of the orchid tree Bauhinia variegata (Leguminosae; Cercidoideae) supports the allotetraploid origin hypothesis of Bauhinia.</title>
        <authorList>
            <person name="Zhong Y."/>
            <person name="Chen Y."/>
            <person name="Zheng D."/>
            <person name="Pang J."/>
            <person name="Liu Y."/>
            <person name="Luo S."/>
            <person name="Meng S."/>
            <person name="Qian L."/>
            <person name="Wei D."/>
            <person name="Dai S."/>
            <person name="Zhou R."/>
        </authorList>
    </citation>
    <scope>NUCLEOTIDE SEQUENCE [LARGE SCALE GENOMIC DNA]</scope>
    <source>
        <strain evidence="1">BV-YZ2020</strain>
    </source>
</reference>
<name>A0ACB9PDU4_BAUVA</name>